<sequence>MKIEKQLAPKFYQNLGKLFYAIAAIDGNVRDEELDKLKEIVKKEWLTNNAIEDSLKTTVEHSIINTFKWLHNDNEYNAEACYNSFITFKREYESLFTNDIKTLILKTARAVATSFSKVNKSELMVLAKLDMELKKIKT</sequence>
<protein>
    <recommendedName>
        <fullName evidence="2">Co-chaperone DjlA N-terminal domain-containing protein</fullName>
    </recommendedName>
</protein>
<evidence type="ECO:0000313" key="1">
    <source>
        <dbReference type="EMBL" id="XBG62383.1"/>
    </source>
</evidence>
<dbReference type="InterPro" id="IPR029024">
    <property type="entry name" value="TerB-like"/>
</dbReference>
<organism evidence="1">
    <name type="scientific">Pontimicrobium sp. SW4</name>
    <dbReference type="NCBI Taxonomy" id="3153519"/>
    <lineage>
        <taxon>Bacteria</taxon>
        <taxon>Pseudomonadati</taxon>
        <taxon>Bacteroidota</taxon>
        <taxon>Flavobacteriia</taxon>
        <taxon>Flavobacteriales</taxon>
        <taxon>Flavobacteriaceae</taxon>
        <taxon>Pontimicrobium</taxon>
    </lineage>
</organism>
<gene>
    <name evidence="1" type="ORF">ABGB03_05630</name>
</gene>
<name>A0AAU7BWC2_9FLAO</name>
<evidence type="ECO:0008006" key="2">
    <source>
        <dbReference type="Google" id="ProtNLM"/>
    </source>
</evidence>
<dbReference type="AlphaFoldDB" id="A0AAU7BWC2"/>
<dbReference type="Gene3D" id="1.10.3680.10">
    <property type="entry name" value="TerB-like"/>
    <property type="match status" value="1"/>
</dbReference>
<dbReference type="RefSeq" id="WP_347925562.1">
    <property type="nucleotide sequence ID" value="NZ_CP157199.1"/>
</dbReference>
<dbReference type="SUPFAM" id="SSF158682">
    <property type="entry name" value="TerB-like"/>
    <property type="match status" value="1"/>
</dbReference>
<dbReference type="EMBL" id="CP157199">
    <property type="protein sequence ID" value="XBG62383.1"/>
    <property type="molecule type" value="Genomic_DNA"/>
</dbReference>
<accession>A0AAU7BWC2</accession>
<proteinExistence type="predicted"/>
<reference evidence="1" key="1">
    <citation type="submission" date="2024-05" db="EMBL/GenBank/DDBJ databases">
        <title>Pontimicrobium maritimus sp. nov., isolated form sea water.</title>
        <authorList>
            <person name="Muhammad N."/>
            <person name="Vuong T.Q."/>
            <person name="Han H.L."/>
            <person name="Kim S.-G."/>
        </authorList>
    </citation>
    <scope>NUCLEOTIDE SEQUENCE</scope>
    <source>
        <strain evidence="1">SW4</strain>
    </source>
</reference>